<keyword evidence="2 4" id="KW-1133">Transmembrane helix</keyword>
<dbReference type="InterPro" id="IPR020846">
    <property type="entry name" value="MFS_dom"/>
</dbReference>
<feature type="transmembrane region" description="Helical" evidence="4">
    <location>
        <begin position="366"/>
        <end position="390"/>
    </location>
</feature>
<comment type="caution">
    <text evidence="6">The sequence shown here is derived from an EMBL/GenBank/DDBJ whole genome shotgun (WGS) entry which is preliminary data.</text>
</comment>
<feature type="transmembrane region" description="Helical" evidence="4">
    <location>
        <begin position="12"/>
        <end position="33"/>
    </location>
</feature>
<feature type="transmembrane region" description="Helical" evidence="4">
    <location>
        <begin position="73"/>
        <end position="91"/>
    </location>
</feature>
<dbReference type="Gene3D" id="1.20.1250.20">
    <property type="entry name" value="MFS general substrate transporter like domains"/>
    <property type="match status" value="1"/>
</dbReference>
<dbReference type="Proteomes" id="UP000229901">
    <property type="component" value="Unassembled WGS sequence"/>
</dbReference>
<keyword evidence="1 4" id="KW-0812">Transmembrane</keyword>
<proteinExistence type="predicted"/>
<keyword evidence="3 4" id="KW-0472">Membrane</keyword>
<organism evidence="6 7">
    <name type="scientific">Candidatus Falkowbacteria bacterium CG10_big_fil_rev_8_21_14_0_10_39_11</name>
    <dbReference type="NCBI Taxonomy" id="1974565"/>
    <lineage>
        <taxon>Bacteria</taxon>
        <taxon>Candidatus Falkowiibacteriota</taxon>
    </lineage>
</organism>
<dbReference type="PROSITE" id="PS50850">
    <property type="entry name" value="MFS"/>
    <property type="match status" value="1"/>
</dbReference>
<dbReference type="PANTHER" id="PTHR23530:SF1">
    <property type="entry name" value="PERMEASE, MAJOR FACILITATOR SUPERFAMILY-RELATED"/>
    <property type="match status" value="1"/>
</dbReference>
<name>A0A2H0V4E5_9BACT</name>
<feature type="transmembrane region" description="Helical" evidence="4">
    <location>
        <begin position="141"/>
        <end position="161"/>
    </location>
</feature>
<dbReference type="AlphaFoldDB" id="A0A2H0V4E5"/>
<dbReference type="InterPro" id="IPR036259">
    <property type="entry name" value="MFS_trans_sf"/>
</dbReference>
<dbReference type="GO" id="GO:0022857">
    <property type="term" value="F:transmembrane transporter activity"/>
    <property type="evidence" value="ECO:0007669"/>
    <property type="project" value="InterPro"/>
</dbReference>
<dbReference type="Pfam" id="PF07690">
    <property type="entry name" value="MFS_1"/>
    <property type="match status" value="1"/>
</dbReference>
<feature type="transmembrane region" description="Helical" evidence="4">
    <location>
        <begin position="287"/>
        <end position="312"/>
    </location>
</feature>
<sequence>MPSEVNKIRRTFLLTEFLHTFPISFIFPVYVLFLKDNGLSLIEIGIINTSYMFLVFLLEIPTGVIADVVSRKLSIVIGTGLYILAPLIYFFSSTFIWFLMAELTIGLGMCFVSGALEAWVKDKLDETGEPHNLGELYSQYFMVKRICVIIGGTLGGLVAIYSMRSVWLIAGIGEAIGFVIILFVMKDCHLNKPDKSLKSSLLSSMKSIACDSISFGWQNKLVLLLIMVATCSQMSGQALNMQWSLQAEKYFDLKSITPIWLGISTFMFLGAWWSKQILNDERKKKSLIFWSNILAGIPILIIAYFFNGWIIFSGFMISEFGRGVFPAAQKAYVQNLIPADKRATITSFDSMIQRLGMGIAWLSAGWIAQMASIEFAWLLSGIGFILTAMLSRKLPNGH</sequence>
<feature type="transmembrane region" description="Helical" evidence="4">
    <location>
        <begin position="39"/>
        <end position="61"/>
    </location>
</feature>
<reference evidence="7" key="1">
    <citation type="submission" date="2017-09" db="EMBL/GenBank/DDBJ databases">
        <title>Depth-based differentiation of microbial function through sediment-hosted aquifers and enrichment of novel symbionts in the deep terrestrial subsurface.</title>
        <authorList>
            <person name="Probst A.J."/>
            <person name="Ladd B."/>
            <person name="Jarett J.K."/>
            <person name="Geller-Mcgrath D.E."/>
            <person name="Sieber C.M.K."/>
            <person name="Emerson J.B."/>
            <person name="Anantharaman K."/>
            <person name="Thomas B.C."/>
            <person name="Malmstrom R."/>
            <person name="Stieglmeier M."/>
            <person name="Klingl A."/>
            <person name="Woyke T."/>
            <person name="Ryan C.M."/>
            <person name="Banfield J.F."/>
        </authorList>
    </citation>
    <scope>NUCLEOTIDE SEQUENCE [LARGE SCALE GENOMIC DNA]</scope>
</reference>
<gene>
    <name evidence="6" type="ORF">COT97_03945</name>
</gene>
<dbReference type="EMBL" id="PFAP01000028">
    <property type="protein sequence ID" value="PIR93953.1"/>
    <property type="molecule type" value="Genomic_DNA"/>
</dbReference>
<evidence type="ECO:0000256" key="3">
    <source>
        <dbReference type="ARBA" id="ARBA00023136"/>
    </source>
</evidence>
<evidence type="ECO:0000256" key="2">
    <source>
        <dbReference type="ARBA" id="ARBA00022989"/>
    </source>
</evidence>
<dbReference type="InterPro" id="IPR053160">
    <property type="entry name" value="MFS_DHA3_Transporter"/>
</dbReference>
<protein>
    <recommendedName>
        <fullName evidence="5">Major facilitator superfamily (MFS) profile domain-containing protein</fullName>
    </recommendedName>
</protein>
<feature type="transmembrane region" description="Helical" evidence="4">
    <location>
        <begin position="221"/>
        <end position="239"/>
    </location>
</feature>
<dbReference type="InterPro" id="IPR011701">
    <property type="entry name" value="MFS"/>
</dbReference>
<evidence type="ECO:0000256" key="1">
    <source>
        <dbReference type="ARBA" id="ARBA00022692"/>
    </source>
</evidence>
<feature type="domain" description="Major facilitator superfamily (MFS) profile" evidence="5">
    <location>
        <begin position="8"/>
        <end position="395"/>
    </location>
</feature>
<feature type="transmembrane region" description="Helical" evidence="4">
    <location>
        <begin position="167"/>
        <end position="185"/>
    </location>
</feature>
<accession>A0A2H0V4E5</accession>
<evidence type="ECO:0000313" key="6">
    <source>
        <dbReference type="EMBL" id="PIR93953.1"/>
    </source>
</evidence>
<evidence type="ECO:0000259" key="5">
    <source>
        <dbReference type="PROSITE" id="PS50850"/>
    </source>
</evidence>
<dbReference type="PANTHER" id="PTHR23530">
    <property type="entry name" value="TRANSPORT PROTEIN-RELATED"/>
    <property type="match status" value="1"/>
</dbReference>
<feature type="transmembrane region" description="Helical" evidence="4">
    <location>
        <begin position="97"/>
        <end position="120"/>
    </location>
</feature>
<dbReference type="SUPFAM" id="SSF103473">
    <property type="entry name" value="MFS general substrate transporter"/>
    <property type="match status" value="1"/>
</dbReference>
<evidence type="ECO:0000256" key="4">
    <source>
        <dbReference type="SAM" id="Phobius"/>
    </source>
</evidence>
<evidence type="ECO:0000313" key="7">
    <source>
        <dbReference type="Proteomes" id="UP000229901"/>
    </source>
</evidence>
<feature type="transmembrane region" description="Helical" evidence="4">
    <location>
        <begin position="259"/>
        <end position="275"/>
    </location>
</feature>